<proteinExistence type="predicted"/>
<name>A0A0J8U829_9MYCO</name>
<gene>
    <name evidence="1" type="ORF">ACT17_15455</name>
</gene>
<dbReference type="PATRIC" id="fig|451644.5.peg.3204"/>
<sequence>MVYLRRDRSSAHAACTVPAPTSEEDVMPVFDFTVIETRQYECQYQVEADTRDEALGKAERGETVFEAELRGLGVTERYVD</sequence>
<evidence type="ECO:0000313" key="1">
    <source>
        <dbReference type="EMBL" id="KMV17663.1"/>
    </source>
</evidence>
<protein>
    <submittedName>
        <fullName evidence="1">Uncharacterized protein</fullName>
    </submittedName>
</protein>
<dbReference type="Proteomes" id="UP000037594">
    <property type="component" value="Unassembled WGS sequence"/>
</dbReference>
<comment type="caution">
    <text evidence="1">The sequence shown here is derived from an EMBL/GenBank/DDBJ whole genome shotgun (WGS) entry which is preliminary data.</text>
</comment>
<reference evidence="1 2" key="1">
    <citation type="submission" date="2015-06" db="EMBL/GenBank/DDBJ databases">
        <title>Genome sequence of Mycobacterium conceptionense strain MLE.</title>
        <authorList>
            <person name="Greninger A.L."/>
            <person name="Cunningham G."/>
            <person name="Chiu C.Y."/>
            <person name="Miller S."/>
        </authorList>
    </citation>
    <scope>NUCLEOTIDE SEQUENCE [LARGE SCALE GENOMIC DNA]</scope>
    <source>
        <strain evidence="1 2">MLE</strain>
    </source>
</reference>
<dbReference type="EMBL" id="LFOD01000012">
    <property type="protein sequence ID" value="KMV17663.1"/>
    <property type="molecule type" value="Genomic_DNA"/>
</dbReference>
<accession>A0A0J8U829</accession>
<organism evidence="1 2">
    <name type="scientific">Mycolicibacterium conceptionense</name>
    <dbReference type="NCBI Taxonomy" id="451644"/>
    <lineage>
        <taxon>Bacteria</taxon>
        <taxon>Bacillati</taxon>
        <taxon>Actinomycetota</taxon>
        <taxon>Actinomycetes</taxon>
        <taxon>Mycobacteriales</taxon>
        <taxon>Mycobacteriaceae</taxon>
        <taxon>Mycolicibacterium</taxon>
    </lineage>
</organism>
<evidence type="ECO:0000313" key="2">
    <source>
        <dbReference type="Proteomes" id="UP000037594"/>
    </source>
</evidence>
<dbReference type="AlphaFoldDB" id="A0A0J8U829"/>